<feature type="disulfide bond" evidence="10">
    <location>
        <begin position="105"/>
        <end position="114"/>
    </location>
</feature>
<dbReference type="Gene3D" id="2.10.25.10">
    <property type="entry name" value="Laminin"/>
    <property type="match status" value="1"/>
</dbReference>
<keyword evidence="7 11" id="KW-1133">Transmembrane helix</keyword>
<dbReference type="PROSITE" id="PS01186">
    <property type="entry name" value="EGF_2"/>
    <property type="match status" value="1"/>
</dbReference>
<evidence type="ECO:0000259" key="12">
    <source>
        <dbReference type="PROSITE" id="PS50026"/>
    </source>
</evidence>
<evidence type="ECO:0000313" key="16">
    <source>
        <dbReference type="Proteomes" id="UP000663870"/>
    </source>
</evidence>
<feature type="transmembrane region" description="Helical" evidence="11">
    <location>
        <begin position="534"/>
        <end position="554"/>
    </location>
</feature>
<evidence type="ECO:0000313" key="13">
    <source>
        <dbReference type="EMBL" id="CAF1533824.1"/>
    </source>
</evidence>
<dbReference type="GO" id="GO:0005154">
    <property type="term" value="F:epidermal growth factor receptor binding"/>
    <property type="evidence" value="ECO:0007669"/>
    <property type="project" value="TreeGrafter"/>
</dbReference>
<dbReference type="Gene3D" id="1.20.1070.10">
    <property type="entry name" value="Rhodopsin 7-helix transmembrane proteins"/>
    <property type="match status" value="1"/>
</dbReference>
<feature type="transmembrane region" description="Helical" evidence="11">
    <location>
        <begin position="433"/>
        <end position="451"/>
    </location>
</feature>
<feature type="non-terminal residue" evidence="13">
    <location>
        <position position="1"/>
    </location>
</feature>
<dbReference type="PROSITE" id="PS50026">
    <property type="entry name" value="EGF_3"/>
    <property type="match status" value="1"/>
</dbReference>
<dbReference type="AlphaFoldDB" id="A0A815VJR3"/>
<dbReference type="GO" id="GO:0016020">
    <property type="term" value="C:membrane"/>
    <property type="evidence" value="ECO:0007669"/>
    <property type="project" value="UniProtKB-SubCell"/>
</dbReference>
<proteinExistence type="predicted"/>
<dbReference type="GO" id="GO:0008284">
    <property type="term" value="P:positive regulation of cell population proliferation"/>
    <property type="evidence" value="ECO:0007669"/>
    <property type="project" value="TreeGrafter"/>
</dbReference>
<keyword evidence="5 11" id="KW-0812">Transmembrane</keyword>
<dbReference type="SUPFAM" id="SSF81321">
    <property type="entry name" value="Family A G protein-coupled receptor-like"/>
    <property type="match status" value="1"/>
</dbReference>
<reference evidence="13" key="1">
    <citation type="submission" date="2021-02" db="EMBL/GenBank/DDBJ databases">
        <authorList>
            <person name="Nowell W R."/>
        </authorList>
    </citation>
    <scope>NUCLEOTIDE SEQUENCE</scope>
</reference>
<evidence type="ECO:0000256" key="9">
    <source>
        <dbReference type="ARBA" id="ARBA00023157"/>
    </source>
</evidence>
<evidence type="ECO:0000256" key="10">
    <source>
        <dbReference type="PROSITE-ProRule" id="PRU00076"/>
    </source>
</evidence>
<dbReference type="GO" id="GO:0045840">
    <property type="term" value="P:positive regulation of mitotic nuclear division"/>
    <property type="evidence" value="ECO:0007669"/>
    <property type="project" value="TreeGrafter"/>
</dbReference>
<feature type="disulfide bond" evidence="10">
    <location>
        <begin position="86"/>
        <end position="103"/>
    </location>
</feature>
<sequence length="605" mass="70598">NYIEYLPIRDCNTKYNTYLLYSTRPKNSSKKYSVQIDAFDQLTLTHRTSWIYPLEFTFLPVHRLSVLLKNPMFKIESIKKQCWPPCIHGQCLSYINNQNLTYCHCESGWSGIQCNVNHTCNCAPGSLCISSSICLCPSGRFGHRCYLVESSCQSQTCLHGYTGDHCEYRENQTEIDLSFDDLETIPSSLLIHLILIEETAVPKRTIMFHMAFAQILKDYYLIIIHENPIIFEQISTKIISSYRCRSIVELFDELFSNRHILKRVKYYHIPCQTYVELNCFYDEVHICLCTRDRQANCFEFDHNMKYDCNGSNFCEHQGNCFLGDDKCPTSAFCACPNCYFGSKCQFSTKGSTLSLDIILGYHIRSTLKFSFLLLIHIGSITNRTFYYIQCLSIDFLLRSLLCTNDWLSAFVAIERAMNVVKGVKFNKTKSKQLAKWMILIIMVFISITFIYDPLHRNLVDDEEEQRVWCVTKYSSSMQTVDWIMNIFHFSLPLLINVISSLVIIFILARTRSKSQKTKSYEEHLFEQIKYHKHLLISPFLLVTLAVSRLIISFLSSCMKSARDSWFYLFGYFISFIPSILTLEIFILPSKIYKETFKKVVSNMWQ</sequence>
<evidence type="ECO:0000256" key="2">
    <source>
        <dbReference type="ARBA" id="ARBA00004613"/>
    </source>
</evidence>
<feature type="transmembrane region" description="Helical" evidence="11">
    <location>
        <begin position="482"/>
        <end position="508"/>
    </location>
</feature>
<accession>A0A815VJR3</accession>
<dbReference type="GO" id="GO:0004930">
    <property type="term" value="F:G protein-coupled receptor activity"/>
    <property type="evidence" value="ECO:0007669"/>
    <property type="project" value="InterPro"/>
</dbReference>
<dbReference type="PANTHER" id="PTHR10740">
    <property type="entry name" value="TRANSFORMING GROWTH FACTOR ALPHA"/>
    <property type="match status" value="1"/>
</dbReference>
<dbReference type="PROSITE" id="PS00022">
    <property type="entry name" value="EGF_1"/>
    <property type="match status" value="3"/>
</dbReference>
<dbReference type="CDD" id="cd00637">
    <property type="entry name" value="7tm_classA_rhodopsin-like"/>
    <property type="match status" value="1"/>
</dbReference>
<keyword evidence="4 10" id="KW-0245">EGF-like domain</keyword>
<protein>
    <recommendedName>
        <fullName evidence="12">EGF-like domain-containing protein</fullName>
    </recommendedName>
</protein>
<feature type="transmembrane region" description="Helical" evidence="11">
    <location>
        <begin position="369"/>
        <end position="389"/>
    </location>
</feature>
<evidence type="ECO:0000256" key="1">
    <source>
        <dbReference type="ARBA" id="ARBA00004370"/>
    </source>
</evidence>
<evidence type="ECO:0000256" key="7">
    <source>
        <dbReference type="ARBA" id="ARBA00022989"/>
    </source>
</evidence>
<evidence type="ECO:0000256" key="6">
    <source>
        <dbReference type="ARBA" id="ARBA00022729"/>
    </source>
</evidence>
<feature type="domain" description="EGF-like" evidence="12">
    <location>
        <begin position="78"/>
        <end position="115"/>
    </location>
</feature>
<dbReference type="InterPro" id="IPR000276">
    <property type="entry name" value="GPCR_Rhodpsn"/>
</dbReference>
<dbReference type="EMBL" id="CAJNOL010014144">
    <property type="protein sequence ID" value="CAF1666589.1"/>
    <property type="molecule type" value="Genomic_DNA"/>
</dbReference>
<keyword evidence="6" id="KW-0732">Signal</keyword>
<evidence type="ECO:0000256" key="5">
    <source>
        <dbReference type="ARBA" id="ARBA00022692"/>
    </source>
</evidence>
<evidence type="ECO:0000256" key="8">
    <source>
        <dbReference type="ARBA" id="ARBA00023136"/>
    </source>
</evidence>
<dbReference type="Proteomes" id="UP000663854">
    <property type="component" value="Unassembled WGS sequence"/>
</dbReference>
<keyword evidence="3" id="KW-0964">Secreted</keyword>
<comment type="caution">
    <text evidence="10">Lacks conserved residue(s) required for the propagation of feature annotation.</text>
</comment>
<comment type="caution">
    <text evidence="13">The sequence shown here is derived from an EMBL/GenBank/DDBJ whole genome shotgun (WGS) entry which is preliminary data.</text>
</comment>
<keyword evidence="8 11" id="KW-0472">Membrane</keyword>
<feature type="transmembrane region" description="Helical" evidence="11">
    <location>
        <begin position="566"/>
        <end position="587"/>
    </location>
</feature>
<dbReference type="Pfam" id="PF00001">
    <property type="entry name" value="7tm_1"/>
    <property type="match status" value="1"/>
</dbReference>
<evidence type="ECO:0000313" key="14">
    <source>
        <dbReference type="EMBL" id="CAF1666589.1"/>
    </source>
</evidence>
<keyword evidence="9 10" id="KW-1015">Disulfide bond</keyword>
<evidence type="ECO:0000256" key="4">
    <source>
        <dbReference type="ARBA" id="ARBA00022536"/>
    </source>
</evidence>
<dbReference type="GO" id="GO:0005615">
    <property type="term" value="C:extracellular space"/>
    <property type="evidence" value="ECO:0007669"/>
    <property type="project" value="TreeGrafter"/>
</dbReference>
<dbReference type="Proteomes" id="UP000663870">
    <property type="component" value="Unassembled WGS sequence"/>
</dbReference>
<name>A0A815VJR3_9BILA</name>
<gene>
    <name evidence="14" type="ORF">JXQ802_LOCUS56910</name>
    <name evidence="13" type="ORF">PYM288_LOCUS40332</name>
</gene>
<dbReference type="PANTHER" id="PTHR10740:SF14">
    <property type="entry name" value="EGF-LIKE DOMAIN-CONTAINING PROTEIN"/>
    <property type="match status" value="1"/>
</dbReference>
<evidence type="ECO:0000256" key="3">
    <source>
        <dbReference type="ARBA" id="ARBA00022525"/>
    </source>
</evidence>
<dbReference type="InterPro" id="IPR000742">
    <property type="entry name" value="EGF"/>
</dbReference>
<organism evidence="13 15">
    <name type="scientific">Rotaria sordida</name>
    <dbReference type="NCBI Taxonomy" id="392033"/>
    <lineage>
        <taxon>Eukaryota</taxon>
        <taxon>Metazoa</taxon>
        <taxon>Spiralia</taxon>
        <taxon>Gnathifera</taxon>
        <taxon>Rotifera</taxon>
        <taxon>Eurotatoria</taxon>
        <taxon>Bdelloidea</taxon>
        <taxon>Philodinida</taxon>
        <taxon>Philodinidae</taxon>
        <taxon>Rotaria</taxon>
    </lineage>
</organism>
<dbReference type="GO" id="GO:0008083">
    <property type="term" value="F:growth factor activity"/>
    <property type="evidence" value="ECO:0007669"/>
    <property type="project" value="TreeGrafter"/>
</dbReference>
<keyword evidence="16" id="KW-1185">Reference proteome</keyword>
<evidence type="ECO:0000256" key="11">
    <source>
        <dbReference type="SAM" id="Phobius"/>
    </source>
</evidence>
<evidence type="ECO:0000313" key="15">
    <source>
        <dbReference type="Proteomes" id="UP000663854"/>
    </source>
</evidence>
<dbReference type="EMBL" id="CAJNOH010012275">
    <property type="protein sequence ID" value="CAF1533824.1"/>
    <property type="molecule type" value="Genomic_DNA"/>
</dbReference>
<comment type="subcellular location">
    <subcellularLocation>
        <location evidence="1">Membrane</location>
    </subcellularLocation>
    <subcellularLocation>
        <location evidence="2">Secreted</location>
    </subcellularLocation>
</comment>
<dbReference type="GO" id="GO:0007173">
    <property type="term" value="P:epidermal growth factor receptor signaling pathway"/>
    <property type="evidence" value="ECO:0007669"/>
    <property type="project" value="TreeGrafter"/>
</dbReference>